<name>A0AAU9CFE0_9GAMM</name>
<sequence length="97" mass="10805">MKIVNVHEAKAHLSEYLAAVERGEEIVIARRNRPVARLVAVAPEQPKKCRPFGLARGMGHVPEDFNDPLDDEDLALFTGEKMLPGDPLNPAWKPEKP</sequence>
<accession>A0AAU9CFE0</accession>
<organism evidence="3 4">
    <name type="scientific">Methylomarinovum tepidoasis</name>
    <dbReference type="NCBI Taxonomy" id="2840183"/>
    <lineage>
        <taxon>Bacteria</taxon>
        <taxon>Pseudomonadati</taxon>
        <taxon>Pseudomonadota</taxon>
        <taxon>Gammaproteobacteria</taxon>
        <taxon>Methylococcales</taxon>
        <taxon>Methylothermaceae</taxon>
        <taxon>Methylomarinovum</taxon>
    </lineage>
</organism>
<dbReference type="RefSeq" id="WP_286291166.1">
    <property type="nucleotide sequence ID" value="NZ_AP024718.1"/>
</dbReference>
<dbReference type="InterPro" id="IPR051416">
    <property type="entry name" value="phD-YefM_TA_antitoxins"/>
</dbReference>
<proteinExistence type="inferred from homology"/>
<dbReference type="Proteomes" id="UP001321450">
    <property type="component" value="Chromosome"/>
</dbReference>
<dbReference type="NCBIfam" id="TIGR01552">
    <property type="entry name" value="phd_fam"/>
    <property type="match status" value="1"/>
</dbReference>
<gene>
    <name evidence="3" type="ORF">MIN45_P1313</name>
</gene>
<dbReference type="PANTHER" id="PTHR35377">
    <property type="entry name" value="ANTITOXIN VAPB49-RELATED-RELATED"/>
    <property type="match status" value="1"/>
</dbReference>
<evidence type="ECO:0000313" key="4">
    <source>
        <dbReference type="Proteomes" id="UP001321450"/>
    </source>
</evidence>
<evidence type="ECO:0000256" key="1">
    <source>
        <dbReference type="ARBA" id="ARBA00009981"/>
    </source>
</evidence>
<keyword evidence="4" id="KW-1185">Reference proteome</keyword>
<protein>
    <recommendedName>
        <fullName evidence="2">Antitoxin</fullName>
    </recommendedName>
</protein>
<comment type="function">
    <text evidence="2">Antitoxin component of a type II toxin-antitoxin (TA) system.</text>
</comment>
<dbReference type="InterPro" id="IPR036165">
    <property type="entry name" value="YefM-like_sf"/>
</dbReference>
<comment type="similarity">
    <text evidence="1 2">Belongs to the phD/YefM antitoxin family.</text>
</comment>
<dbReference type="Pfam" id="PF02604">
    <property type="entry name" value="PhdYeFM_antitox"/>
    <property type="match status" value="1"/>
</dbReference>
<dbReference type="EMBL" id="AP024718">
    <property type="protein sequence ID" value="BCX88943.1"/>
    <property type="molecule type" value="Genomic_DNA"/>
</dbReference>
<dbReference type="KEGG" id="meiy:MIN45_P1313"/>
<evidence type="ECO:0000313" key="3">
    <source>
        <dbReference type="EMBL" id="BCX88943.1"/>
    </source>
</evidence>
<dbReference type="AlphaFoldDB" id="A0AAU9CFE0"/>
<reference evidence="4" key="1">
    <citation type="journal article" date="2024" name="Int. J. Syst. Evol. Microbiol.">
        <title>Methylomarinovum tepidoasis sp. nov., a moderately thermophilic methanotroph of the family Methylothermaceae isolated from a deep-sea hydrothermal field.</title>
        <authorList>
            <person name="Hirayama H."/>
            <person name="Takaki Y."/>
            <person name="Abe M."/>
            <person name="Miyazaki M."/>
            <person name="Uematsu K."/>
            <person name="Matsui Y."/>
            <person name="Takai K."/>
        </authorList>
    </citation>
    <scope>NUCLEOTIDE SEQUENCE [LARGE SCALE GENOMIC DNA]</scope>
    <source>
        <strain evidence="4">IN45</strain>
    </source>
</reference>
<dbReference type="InterPro" id="IPR006442">
    <property type="entry name" value="Antitoxin_Phd/YefM"/>
</dbReference>
<dbReference type="Gene3D" id="3.40.1620.10">
    <property type="entry name" value="YefM-like domain"/>
    <property type="match status" value="1"/>
</dbReference>
<evidence type="ECO:0000256" key="2">
    <source>
        <dbReference type="RuleBase" id="RU362080"/>
    </source>
</evidence>
<dbReference type="SUPFAM" id="SSF143120">
    <property type="entry name" value="YefM-like"/>
    <property type="match status" value="1"/>
</dbReference>